<dbReference type="EMBL" id="RMBX01000001">
    <property type="protein sequence ID" value="RPD43290.1"/>
    <property type="molecule type" value="Genomic_DNA"/>
</dbReference>
<reference evidence="2" key="1">
    <citation type="submission" date="2018-11" db="EMBL/GenBank/DDBJ databases">
        <title>Chitinophaga lutea sp.nov., isolate from arsenic contaminated soil.</title>
        <authorList>
            <person name="Zong Y."/>
        </authorList>
    </citation>
    <scope>NUCLEOTIDE SEQUENCE [LARGE SCALE GENOMIC DNA]</scope>
    <source>
        <strain evidence="2">YLT18</strain>
    </source>
</reference>
<dbReference type="Proteomes" id="UP000279089">
    <property type="component" value="Unassembled WGS sequence"/>
</dbReference>
<dbReference type="InterPro" id="IPR041408">
    <property type="entry name" value="Hcp_Tssd"/>
</dbReference>
<evidence type="ECO:0000313" key="2">
    <source>
        <dbReference type="Proteomes" id="UP000279089"/>
    </source>
</evidence>
<sequence>MAFNARLNMAGKQYDVLSCSYTLNRDVDHKGRPSSGVYGGTIDVEVESTEDTSIIEAMVNSQFKPFSGAVLIKKTEEDAKMKEVTFEGAYIVKYTEGINVIGSDPMKLKFTISARKMKLGNAEHVNDWPDAKA</sequence>
<comment type="caution">
    <text evidence="1">The sequence shown here is derived from an EMBL/GenBank/DDBJ whole genome shotgun (WGS) entry which is preliminary data.</text>
</comment>
<dbReference type="OrthoDB" id="955509at2"/>
<organism evidence="1 2">
    <name type="scientific">Chitinophaga barathri</name>
    <dbReference type="NCBI Taxonomy" id="1647451"/>
    <lineage>
        <taxon>Bacteria</taxon>
        <taxon>Pseudomonadati</taxon>
        <taxon>Bacteroidota</taxon>
        <taxon>Chitinophagia</taxon>
        <taxon>Chitinophagales</taxon>
        <taxon>Chitinophagaceae</taxon>
        <taxon>Chitinophaga</taxon>
    </lineage>
</organism>
<accession>A0A3N4MT20</accession>
<dbReference type="RefSeq" id="WP_120514558.1">
    <property type="nucleotide sequence ID" value="NZ_QXZY01000001.1"/>
</dbReference>
<dbReference type="Pfam" id="PF17642">
    <property type="entry name" value="TssD"/>
    <property type="match status" value="1"/>
</dbReference>
<keyword evidence="2" id="KW-1185">Reference proteome</keyword>
<protein>
    <submittedName>
        <fullName evidence="1">Type VI secretion system needle protein Hcp</fullName>
    </submittedName>
</protein>
<dbReference type="AlphaFoldDB" id="A0A3N4MT20"/>
<gene>
    <name evidence="1" type="ORF">EG028_03055</name>
</gene>
<name>A0A3N4MT20_9BACT</name>
<proteinExistence type="predicted"/>
<dbReference type="GO" id="GO:0033104">
    <property type="term" value="C:type VI protein secretion system complex"/>
    <property type="evidence" value="ECO:0007669"/>
    <property type="project" value="InterPro"/>
</dbReference>
<evidence type="ECO:0000313" key="1">
    <source>
        <dbReference type="EMBL" id="RPD43290.1"/>
    </source>
</evidence>